<dbReference type="OrthoDB" id="206201at2759"/>
<dbReference type="Gene3D" id="3.40.50.200">
    <property type="entry name" value="Peptidase S8/S53 domain"/>
    <property type="match status" value="1"/>
</dbReference>
<name>A0A834HK98_RHOSS</name>
<dbReference type="GO" id="GO:0004252">
    <property type="term" value="F:serine-type endopeptidase activity"/>
    <property type="evidence" value="ECO:0007669"/>
    <property type="project" value="InterPro"/>
</dbReference>
<keyword evidence="6" id="KW-1185">Reference proteome</keyword>
<reference evidence="5" key="1">
    <citation type="submission" date="2019-11" db="EMBL/GenBank/DDBJ databases">
        <authorList>
            <person name="Liu Y."/>
            <person name="Hou J."/>
            <person name="Li T.-Q."/>
            <person name="Guan C.-H."/>
            <person name="Wu X."/>
            <person name="Wu H.-Z."/>
            <person name="Ling F."/>
            <person name="Zhang R."/>
            <person name="Shi X.-G."/>
            <person name="Ren J.-P."/>
            <person name="Chen E.-F."/>
            <person name="Sun J.-M."/>
        </authorList>
    </citation>
    <scope>NUCLEOTIDE SEQUENCE</scope>
    <source>
        <strain evidence="5">Adult_tree_wgs_1</strain>
        <tissue evidence="5">Leaves</tissue>
    </source>
</reference>
<comment type="similarity">
    <text evidence="1">Belongs to the peptidase S8 family.</text>
</comment>
<evidence type="ECO:0000259" key="3">
    <source>
        <dbReference type="Pfam" id="PF00082"/>
    </source>
</evidence>
<dbReference type="GO" id="GO:0006508">
    <property type="term" value="P:proteolysis"/>
    <property type="evidence" value="ECO:0007669"/>
    <property type="project" value="InterPro"/>
</dbReference>
<dbReference type="InterPro" id="IPR045051">
    <property type="entry name" value="SBT"/>
</dbReference>
<proteinExistence type="inferred from homology"/>
<dbReference type="Gene3D" id="2.60.40.2310">
    <property type="match status" value="1"/>
</dbReference>
<dbReference type="InterPro" id="IPR036852">
    <property type="entry name" value="Peptidase_S8/S53_dom_sf"/>
</dbReference>
<comment type="caution">
    <text evidence="5">The sequence shown here is derived from an EMBL/GenBank/DDBJ whole genome shotgun (WGS) entry which is preliminary data.</text>
</comment>
<feature type="domain" description="Subtilisin-like protease fibronectin type-III" evidence="4">
    <location>
        <begin position="87"/>
        <end position="143"/>
    </location>
</feature>
<feature type="domain" description="Peptidase S8/S53" evidence="3">
    <location>
        <begin position="1"/>
        <end position="39"/>
    </location>
</feature>
<dbReference type="InterPro" id="IPR000209">
    <property type="entry name" value="Peptidase_S8/S53_dom"/>
</dbReference>
<dbReference type="AlphaFoldDB" id="A0A834HK98"/>
<dbReference type="Proteomes" id="UP000626092">
    <property type="component" value="Unassembled WGS sequence"/>
</dbReference>
<evidence type="ECO:0000256" key="2">
    <source>
        <dbReference type="ARBA" id="ARBA00022729"/>
    </source>
</evidence>
<evidence type="ECO:0000313" key="5">
    <source>
        <dbReference type="EMBL" id="KAF7152589.1"/>
    </source>
</evidence>
<gene>
    <name evidence="5" type="ORF">RHSIM_Rhsim01G0228700</name>
</gene>
<dbReference type="EMBL" id="WJXA01000001">
    <property type="protein sequence ID" value="KAF7152589.1"/>
    <property type="molecule type" value="Genomic_DNA"/>
</dbReference>
<protein>
    <submittedName>
        <fullName evidence="5">Uncharacterized protein</fullName>
    </submittedName>
</protein>
<evidence type="ECO:0000259" key="4">
    <source>
        <dbReference type="Pfam" id="PF17766"/>
    </source>
</evidence>
<evidence type="ECO:0000313" key="6">
    <source>
        <dbReference type="Proteomes" id="UP000626092"/>
    </source>
</evidence>
<dbReference type="Pfam" id="PF17766">
    <property type="entry name" value="fn3_6"/>
    <property type="match status" value="1"/>
</dbReference>
<dbReference type="PANTHER" id="PTHR10795">
    <property type="entry name" value="PROPROTEIN CONVERTASE SUBTILISIN/KEXIN"/>
    <property type="match status" value="1"/>
</dbReference>
<accession>A0A834HK98</accession>
<keyword evidence="2" id="KW-0732">Signal</keyword>
<dbReference type="Pfam" id="PF00082">
    <property type="entry name" value="Peptidase_S8"/>
    <property type="match status" value="1"/>
</dbReference>
<evidence type="ECO:0000256" key="1">
    <source>
        <dbReference type="ARBA" id="ARBA00011073"/>
    </source>
</evidence>
<dbReference type="InterPro" id="IPR041469">
    <property type="entry name" value="Subtilisin-like_FN3"/>
</dbReference>
<organism evidence="5 6">
    <name type="scientific">Rhododendron simsii</name>
    <name type="common">Sims's rhododendron</name>
    <dbReference type="NCBI Taxonomy" id="118357"/>
    <lineage>
        <taxon>Eukaryota</taxon>
        <taxon>Viridiplantae</taxon>
        <taxon>Streptophyta</taxon>
        <taxon>Embryophyta</taxon>
        <taxon>Tracheophyta</taxon>
        <taxon>Spermatophyta</taxon>
        <taxon>Magnoliopsida</taxon>
        <taxon>eudicotyledons</taxon>
        <taxon>Gunneridae</taxon>
        <taxon>Pentapetalae</taxon>
        <taxon>asterids</taxon>
        <taxon>Ericales</taxon>
        <taxon>Ericaceae</taxon>
        <taxon>Ericoideae</taxon>
        <taxon>Rhodoreae</taxon>
        <taxon>Rhododendron</taxon>
    </lineage>
</organism>
<sequence>MSCPHVSGLAALLRKAYWEWTPAAIKSALMTTVYNLYSTRRNFTDLATGDISTPFIHGARHVDPNREHLILDHPVDCSALGLGSPGDLNYPSFSVVFDSSKSVVKYKRTVKNVGSSADVVYHVMVSAPQTVGINVSPEKLLLVRELKRYLTRLSLQVWWHWMSLVLLHRDLDQSSGPMVSTFWTGR</sequence>
<dbReference type="SUPFAM" id="SSF52743">
    <property type="entry name" value="Subtilisin-like"/>
    <property type="match status" value="1"/>
</dbReference>